<keyword evidence="1" id="KW-0472">Membrane</keyword>
<keyword evidence="1" id="KW-0812">Transmembrane</keyword>
<protein>
    <submittedName>
        <fullName evidence="2">ABC-2 type transport system permease protein</fullName>
    </submittedName>
</protein>
<dbReference type="AlphaFoldDB" id="A0A1G8C2Q1"/>
<dbReference type="STRING" id="568899.SAMN05192534_10538"/>
<evidence type="ECO:0000313" key="2">
    <source>
        <dbReference type="EMBL" id="SDH39588.1"/>
    </source>
</evidence>
<keyword evidence="1" id="KW-1133">Transmembrane helix</keyword>
<feature type="transmembrane region" description="Helical" evidence="1">
    <location>
        <begin position="297"/>
        <end position="319"/>
    </location>
</feature>
<feature type="transmembrane region" description="Helical" evidence="1">
    <location>
        <begin position="21"/>
        <end position="44"/>
    </location>
</feature>
<feature type="transmembrane region" description="Helical" evidence="1">
    <location>
        <begin position="274"/>
        <end position="291"/>
    </location>
</feature>
<keyword evidence="3" id="KW-1185">Reference proteome</keyword>
<feature type="transmembrane region" description="Helical" evidence="1">
    <location>
        <begin position="176"/>
        <end position="200"/>
    </location>
</feature>
<sequence>MKSKISFFNPGVQKQNLKQHGWIALVYLVGLLFTVPLQMVLHITNENTMPYRHVEHLFSIGFPMQLFVAFIVPIITGMFLFRYVQTKQAVDMIHSLPISRGSLYINHLLSGLVMLVIPVWVTGGAAAAVSAYPELEAITMSDVWIWTAVMTVMSVFFFCFSVFIGMLSGMSIAQGILTFIILMLPAGLFMLLNTNINFFLYGFPNHYYSGETIVKWSPIIMMGEFNHVEEIPLGHIFVYLGLAVIFALLGYVLYKFRALEMAGQAIVYEPLRPIFKYGVAFCAMLVGGIYFEQYHSTGWLIFGYVFSSLLGFLIAEMILQKTWRIWKGRTFIQYAGYAAVVIIFGLVLHFDVIGYASNVPNEDDVKGVYFGDDVHSLTRAEEEEDVFVTNQAYIENVRAFHEYVAQTKPEEVQTNQPHRFNQYAIAYKLNNGSTLVRQYQLPLESVKDQLAPIVESESYKRINYHVDVLDNKLQNIVITADGPVQKNVTITDPEEIQELQHILKYEISRLQVDDVVENNMNWGSVILELPLQADALPDEAVQLSIPWKKNFNQLEQWLEDNGYLDQARILPEDIAFMEVQRLAGGTNGMAYPDRVFREDLGSETSVQVEDKEIIEKALETSRTMGDGEYFVRFVTENDIEFYGVFTKEDVPEEIISLYNSPS</sequence>
<dbReference type="Proteomes" id="UP000199163">
    <property type="component" value="Unassembled WGS sequence"/>
</dbReference>
<name>A0A1G8C2Q1_9BACI</name>
<evidence type="ECO:0000313" key="3">
    <source>
        <dbReference type="Proteomes" id="UP000199163"/>
    </source>
</evidence>
<feature type="transmembrane region" description="Helical" evidence="1">
    <location>
        <begin position="236"/>
        <end position="254"/>
    </location>
</feature>
<gene>
    <name evidence="2" type="ORF">SAMN05192534_10538</name>
</gene>
<dbReference type="OrthoDB" id="1706490at2"/>
<dbReference type="EMBL" id="FNDK01000005">
    <property type="protein sequence ID" value="SDH39588.1"/>
    <property type="molecule type" value="Genomic_DNA"/>
</dbReference>
<dbReference type="RefSeq" id="WP_091272107.1">
    <property type="nucleotide sequence ID" value="NZ_FNDK01000005.1"/>
</dbReference>
<feature type="transmembrane region" description="Helical" evidence="1">
    <location>
        <begin position="143"/>
        <end position="164"/>
    </location>
</feature>
<evidence type="ECO:0000256" key="1">
    <source>
        <dbReference type="SAM" id="Phobius"/>
    </source>
</evidence>
<reference evidence="2 3" key="1">
    <citation type="submission" date="2016-10" db="EMBL/GenBank/DDBJ databases">
        <authorList>
            <person name="de Groot N.N."/>
        </authorList>
    </citation>
    <scope>NUCLEOTIDE SEQUENCE [LARGE SCALE GENOMIC DNA]</scope>
    <source>
        <strain evidence="2 3">DSM 21632</strain>
    </source>
</reference>
<accession>A0A1G8C2Q1</accession>
<proteinExistence type="predicted"/>
<feature type="transmembrane region" description="Helical" evidence="1">
    <location>
        <begin position="64"/>
        <end position="84"/>
    </location>
</feature>
<feature type="transmembrane region" description="Helical" evidence="1">
    <location>
        <begin position="331"/>
        <end position="350"/>
    </location>
</feature>
<organism evidence="2 3">
    <name type="scientific">Alteribacillus persepolensis</name>
    <dbReference type="NCBI Taxonomy" id="568899"/>
    <lineage>
        <taxon>Bacteria</taxon>
        <taxon>Bacillati</taxon>
        <taxon>Bacillota</taxon>
        <taxon>Bacilli</taxon>
        <taxon>Bacillales</taxon>
        <taxon>Bacillaceae</taxon>
        <taxon>Alteribacillus</taxon>
    </lineage>
</organism>
<feature type="transmembrane region" description="Helical" evidence="1">
    <location>
        <begin position="105"/>
        <end position="131"/>
    </location>
</feature>